<keyword evidence="3" id="KW-1185">Reference proteome</keyword>
<organism evidence="2 3">
    <name type="scientific">Algisphaera agarilytica</name>
    <dbReference type="NCBI Taxonomy" id="1385975"/>
    <lineage>
        <taxon>Bacteria</taxon>
        <taxon>Pseudomonadati</taxon>
        <taxon>Planctomycetota</taxon>
        <taxon>Phycisphaerae</taxon>
        <taxon>Phycisphaerales</taxon>
        <taxon>Phycisphaeraceae</taxon>
        <taxon>Algisphaera</taxon>
    </lineage>
</organism>
<feature type="signal peptide" evidence="1">
    <location>
        <begin position="1"/>
        <end position="18"/>
    </location>
</feature>
<dbReference type="RefSeq" id="WP_184676854.1">
    <property type="nucleotide sequence ID" value="NZ_JACHGY010000001.1"/>
</dbReference>
<comment type="caution">
    <text evidence="2">The sequence shown here is derived from an EMBL/GenBank/DDBJ whole genome shotgun (WGS) entry which is preliminary data.</text>
</comment>
<name>A0A7X0H536_9BACT</name>
<keyword evidence="1" id="KW-0732">Signal</keyword>
<gene>
    <name evidence="2" type="ORF">HNQ40_001074</name>
</gene>
<evidence type="ECO:0000256" key="1">
    <source>
        <dbReference type="SAM" id="SignalP"/>
    </source>
</evidence>
<proteinExistence type="predicted"/>
<sequence>MKALALLISFMVCVSAHAAESRVFNWSHPDYGIELTLEGPYLIVLDNVVTESDMGGLMFVRETKDKSGTAQFTRIDENTTPHHEFGIEDFPLFETLPEAKIFQTEAIKVGDTPATLHHFSYRENDRHQSPGTGYMLVSDLNGFQYIVIAMKLGVGDATRDAEFEAMLKTLRIFPVEDESKAED</sequence>
<protein>
    <submittedName>
        <fullName evidence="2">Uncharacterized protein</fullName>
    </submittedName>
</protein>
<feature type="chain" id="PRO_5030904524" evidence="1">
    <location>
        <begin position="19"/>
        <end position="183"/>
    </location>
</feature>
<accession>A0A7X0H536</accession>
<evidence type="ECO:0000313" key="3">
    <source>
        <dbReference type="Proteomes" id="UP000541810"/>
    </source>
</evidence>
<dbReference type="Proteomes" id="UP000541810">
    <property type="component" value="Unassembled WGS sequence"/>
</dbReference>
<reference evidence="2 3" key="1">
    <citation type="submission" date="2020-08" db="EMBL/GenBank/DDBJ databases">
        <title>Genomic Encyclopedia of Type Strains, Phase IV (KMG-IV): sequencing the most valuable type-strain genomes for metagenomic binning, comparative biology and taxonomic classification.</title>
        <authorList>
            <person name="Goeker M."/>
        </authorList>
    </citation>
    <scope>NUCLEOTIDE SEQUENCE [LARGE SCALE GENOMIC DNA]</scope>
    <source>
        <strain evidence="2 3">DSM 103725</strain>
    </source>
</reference>
<dbReference type="AlphaFoldDB" id="A0A7X0H536"/>
<evidence type="ECO:0000313" key="2">
    <source>
        <dbReference type="EMBL" id="MBB6429268.1"/>
    </source>
</evidence>
<dbReference type="EMBL" id="JACHGY010000001">
    <property type="protein sequence ID" value="MBB6429268.1"/>
    <property type="molecule type" value="Genomic_DNA"/>
</dbReference>